<dbReference type="InterPro" id="IPR011649">
    <property type="entry name" value="KaiB_domain"/>
</dbReference>
<evidence type="ECO:0000259" key="1">
    <source>
        <dbReference type="SMART" id="SM01248"/>
    </source>
</evidence>
<evidence type="ECO:0000313" key="2">
    <source>
        <dbReference type="EMBL" id="BAZ88059.1"/>
    </source>
</evidence>
<keyword evidence="3" id="KW-1185">Reference proteome</keyword>
<dbReference type="GO" id="GO:0048511">
    <property type="term" value="P:rhythmic process"/>
    <property type="evidence" value="ECO:0007669"/>
    <property type="project" value="InterPro"/>
</dbReference>
<dbReference type="Proteomes" id="UP000218702">
    <property type="component" value="Chromosome"/>
</dbReference>
<dbReference type="PANTHER" id="PTHR41709:SF2">
    <property type="entry name" value="CIRCADIAN CLOCK PROTEIN KAIB2"/>
    <property type="match status" value="1"/>
</dbReference>
<dbReference type="PANTHER" id="PTHR41709">
    <property type="entry name" value="KAIB-LIKE PROTEIN 1"/>
    <property type="match status" value="1"/>
</dbReference>
<protein>
    <submittedName>
        <fullName evidence="2">KaiB domain-containing protein</fullName>
    </submittedName>
</protein>
<dbReference type="Gene3D" id="3.40.30.10">
    <property type="entry name" value="Glutaredoxin"/>
    <property type="match status" value="1"/>
</dbReference>
<dbReference type="CDD" id="cd02978">
    <property type="entry name" value="KaiB_like"/>
    <property type="match status" value="1"/>
</dbReference>
<feature type="domain" description="KaiB" evidence="1">
    <location>
        <begin position="174"/>
        <end position="255"/>
    </location>
</feature>
<dbReference type="KEGG" id="dcm:NIES806_42930"/>
<dbReference type="OrthoDB" id="5458519at2"/>
<evidence type="ECO:0000313" key="3">
    <source>
        <dbReference type="Proteomes" id="UP000218702"/>
    </source>
</evidence>
<dbReference type="InterPro" id="IPR039022">
    <property type="entry name" value="KaiB-like"/>
</dbReference>
<dbReference type="InterPro" id="IPR036249">
    <property type="entry name" value="Thioredoxin-like_sf"/>
</dbReference>
<sequence>MTKLNLDKLSKPQLFKGIALFTPGGDLIYCIDPSKQGRWHLNLCAALQEILDLPEPPHFLVPCYTATIDHWLNPRTQQVQIFAEAYAAVMRHQPVLNAIFGTGELVWQSAPWQDGLCDRLVLSTYRSTFPQLWQDHDLIVRLDFADSPSQYQPPVVNRQPVVQNIQGPPGFVLRLFVAGHSATTEKILQNLHESLERSLGYPYTLKVIDVLTNPEQAEIDQVSATPTLVKVWPHPIRRMVGNLDNMDKLLQMLAGQ</sequence>
<accession>A0A1Z4V9R8</accession>
<proteinExistence type="predicted"/>
<dbReference type="SUPFAM" id="SSF52833">
    <property type="entry name" value="Thioredoxin-like"/>
    <property type="match status" value="1"/>
</dbReference>
<dbReference type="RefSeq" id="WP_096670428.1">
    <property type="nucleotide sequence ID" value="NZ_AP018316.1"/>
</dbReference>
<name>A0A1Z4V9R8_9CYAN</name>
<dbReference type="SMART" id="SM01248">
    <property type="entry name" value="KaiB"/>
    <property type="match status" value="1"/>
</dbReference>
<reference evidence="2 3" key="1">
    <citation type="submission" date="2017-06" db="EMBL/GenBank/DDBJ databases">
        <title>Genome sequencing of cyanobaciteial culture collection at National Institute for Environmental Studies (NIES).</title>
        <authorList>
            <person name="Hirose Y."/>
            <person name="Shimura Y."/>
            <person name="Fujisawa T."/>
            <person name="Nakamura Y."/>
            <person name="Kawachi M."/>
        </authorList>
    </citation>
    <scope>NUCLEOTIDE SEQUENCE [LARGE SCALE GENOMIC DNA]</scope>
    <source>
        <strain evidence="2 3">NIES-806</strain>
    </source>
</reference>
<dbReference type="EMBL" id="AP018316">
    <property type="protein sequence ID" value="BAZ88059.1"/>
    <property type="molecule type" value="Genomic_DNA"/>
</dbReference>
<organism evidence="2 3">
    <name type="scientific">Dolichospermum compactum NIES-806</name>
    <dbReference type="NCBI Taxonomy" id="1973481"/>
    <lineage>
        <taxon>Bacteria</taxon>
        <taxon>Bacillati</taxon>
        <taxon>Cyanobacteriota</taxon>
        <taxon>Cyanophyceae</taxon>
        <taxon>Nostocales</taxon>
        <taxon>Aphanizomenonaceae</taxon>
        <taxon>Dolichospermum</taxon>
        <taxon>Dolichospermum compactum</taxon>
    </lineage>
</organism>
<gene>
    <name evidence="2" type="ORF">NIES806_42930</name>
</gene>
<dbReference type="Pfam" id="PF07689">
    <property type="entry name" value="KaiB"/>
    <property type="match status" value="1"/>
</dbReference>
<dbReference type="AlphaFoldDB" id="A0A1Z4V9R8"/>